<name>A0ABN7T749_OIKDI</name>
<organism evidence="1 2">
    <name type="scientific">Oikopleura dioica</name>
    <name type="common">Tunicate</name>
    <dbReference type="NCBI Taxonomy" id="34765"/>
    <lineage>
        <taxon>Eukaryota</taxon>
        <taxon>Metazoa</taxon>
        <taxon>Chordata</taxon>
        <taxon>Tunicata</taxon>
        <taxon>Appendicularia</taxon>
        <taxon>Copelata</taxon>
        <taxon>Oikopleuridae</taxon>
        <taxon>Oikopleura</taxon>
    </lineage>
</organism>
<evidence type="ECO:0000313" key="1">
    <source>
        <dbReference type="EMBL" id="CAG5111967.1"/>
    </source>
</evidence>
<sequence length="99" mass="11826">MCTNGYDMDCKRECHDEFTECRRSGTIDYADCRSDRQECYELCVCHHTHREFVNIKHPVRSCPPPRSNECDFVKQQLTVAPDFFHHSEWRCEYECLTKA</sequence>
<keyword evidence="2" id="KW-1185">Reference proteome</keyword>
<dbReference type="EMBL" id="OU015567">
    <property type="protein sequence ID" value="CAG5111967.1"/>
    <property type="molecule type" value="Genomic_DNA"/>
</dbReference>
<accession>A0ABN7T749</accession>
<gene>
    <name evidence="1" type="ORF">OKIOD_LOCUS14997</name>
</gene>
<proteinExistence type="predicted"/>
<reference evidence="1 2" key="1">
    <citation type="submission" date="2021-04" db="EMBL/GenBank/DDBJ databases">
        <authorList>
            <person name="Bliznina A."/>
        </authorList>
    </citation>
    <scope>NUCLEOTIDE SEQUENCE [LARGE SCALE GENOMIC DNA]</scope>
</reference>
<dbReference type="Proteomes" id="UP001158576">
    <property type="component" value="Chromosome 2"/>
</dbReference>
<protein>
    <submittedName>
        <fullName evidence="1">Oidioi.mRNA.OKI2018_I69.chr2.g6232.t1.cds</fullName>
    </submittedName>
</protein>
<evidence type="ECO:0000313" key="2">
    <source>
        <dbReference type="Proteomes" id="UP001158576"/>
    </source>
</evidence>